<evidence type="ECO:0000256" key="1">
    <source>
        <dbReference type="SAM" id="Phobius"/>
    </source>
</evidence>
<proteinExistence type="predicted"/>
<feature type="transmembrane region" description="Helical" evidence="1">
    <location>
        <begin position="26"/>
        <end position="45"/>
    </location>
</feature>
<dbReference type="AlphaFoldDB" id="A0ABD3XAK2"/>
<dbReference type="EMBL" id="JBJQND010000003">
    <property type="protein sequence ID" value="KAL3882023.1"/>
    <property type="molecule type" value="Genomic_DNA"/>
</dbReference>
<feature type="transmembrane region" description="Helical" evidence="1">
    <location>
        <begin position="81"/>
        <end position="106"/>
    </location>
</feature>
<reference evidence="2 3" key="1">
    <citation type="submission" date="2024-11" db="EMBL/GenBank/DDBJ databases">
        <title>Chromosome-level genome assembly of the freshwater bivalve Anodonta woodiana.</title>
        <authorList>
            <person name="Chen X."/>
        </authorList>
    </citation>
    <scope>NUCLEOTIDE SEQUENCE [LARGE SCALE GENOMIC DNA]</scope>
    <source>
        <strain evidence="2">MN2024</strain>
        <tissue evidence="2">Gills</tissue>
    </source>
</reference>
<dbReference type="Proteomes" id="UP001634394">
    <property type="component" value="Unassembled WGS sequence"/>
</dbReference>
<keyword evidence="1" id="KW-1133">Transmembrane helix</keyword>
<sequence>MNTNMSLRNDRFRAEMKVNPKLQKVIAIYHIIHVIAIFICIAVSITSLVFYIVISAIIPVILFIIFWVASKCNFKDLVVILVHYNPILSTVCVLVDFPVFIMACIMHQQLVINSDYYTASVDVRPTIIAVMTGILSLGSMIFAVMGIWKSARIVLLVARSGECDPVNPVESCPPPYDAPVNFTDLNGIRISQVTHGE</sequence>
<feature type="transmembrane region" description="Helical" evidence="1">
    <location>
        <begin position="51"/>
        <end position="69"/>
    </location>
</feature>
<keyword evidence="1" id="KW-0812">Transmembrane</keyword>
<keyword evidence="1" id="KW-0472">Membrane</keyword>
<name>A0ABD3XAK2_SINWO</name>
<keyword evidence="3" id="KW-1185">Reference proteome</keyword>
<organism evidence="2 3">
    <name type="scientific">Sinanodonta woodiana</name>
    <name type="common">Chinese pond mussel</name>
    <name type="synonym">Anodonta woodiana</name>
    <dbReference type="NCBI Taxonomy" id="1069815"/>
    <lineage>
        <taxon>Eukaryota</taxon>
        <taxon>Metazoa</taxon>
        <taxon>Spiralia</taxon>
        <taxon>Lophotrochozoa</taxon>
        <taxon>Mollusca</taxon>
        <taxon>Bivalvia</taxon>
        <taxon>Autobranchia</taxon>
        <taxon>Heteroconchia</taxon>
        <taxon>Palaeoheterodonta</taxon>
        <taxon>Unionida</taxon>
        <taxon>Unionoidea</taxon>
        <taxon>Unionidae</taxon>
        <taxon>Unioninae</taxon>
        <taxon>Sinanodonta</taxon>
    </lineage>
</organism>
<evidence type="ECO:0000313" key="3">
    <source>
        <dbReference type="Proteomes" id="UP001634394"/>
    </source>
</evidence>
<gene>
    <name evidence="2" type="ORF">ACJMK2_028404</name>
</gene>
<evidence type="ECO:0000313" key="2">
    <source>
        <dbReference type="EMBL" id="KAL3882023.1"/>
    </source>
</evidence>
<protein>
    <submittedName>
        <fullName evidence="2">Uncharacterized protein</fullName>
    </submittedName>
</protein>
<feature type="transmembrane region" description="Helical" evidence="1">
    <location>
        <begin position="126"/>
        <end position="148"/>
    </location>
</feature>
<comment type="caution">
    <text evidence="2">The sequence shown here is derived from an EMBL/GenBank/DDBJ whole genome shotgun (WGS) entry which is preliminary data.</text>
</comment>
<accession>A0ABD3XAK2</accession>